<dbReference type="InterPro" id="IPR015797">
    <property type="entry name" value="NUDIX_hydrolase-like_dom_sf"/>
</dbReference>
<dbReference type="Gene3D" id="3.90.79.10">
    <property type="entry name" value="Nucleoside Triphosphate Pyrophosphohydrolase"/>
    <property type="match status" value="1"/>
</dbReference>
<dbReference type="PROSITE" id="PS51462">
    <property type="entry name" value="NUDIX"/>
    <property type="match status" value="1"/>
</dbReference>
<comment type="caution">
    <text evidence="2">The sequence shown here is derived from an EMBL/GenBank/DDBJ whole genome shotgun (WGS) entry which is preliminary data.</text>
</comment>
<evidence type="ECO:0000313" key="2">
    <source>
        <dbReference type="EMBL" id="OGZ02942.1"/>
    </source>
</evidence>
<dbReference type="EMBL" id="MHLD01000002">
    <property type="protein sequence ID" value="OGZ02942.1"/>
    <property type="molecule type" value="Genomic_DNA"/>
</dbReference>
<reference evidence="2 3" key="1">
    <citation type="journal article" date="2016" name="Nat. Commun.">
        <title>Thousands of microbial genomes shed light on interconnected biogeochemical processes in an aquifer system.</title>
        <authorList>
            <person name="Anantharaman K."/>
            <person name="Brown C.T."/>
            <person name="Hug L.A."/>
            <person name="Sharon I."/>
            <person name="Castelle C.J."/>
            <person name="Probst A.J."/>
            <person name="Thomas B.C."/>
            <person name="Singh A."/>
            <person name="Wilkins M.J."/>
            <person name="Karaoz U."/>
            <person name="Brodie E.L."/>
            <person name="Williams K.H."/>
            <person name="Hubbard S.S."/>
            <person name="Banfield J.F."/>
        </authorList>
    </citation>
    <scope>NUCLEOTIDE SEQUENCE [LARGE SCALE GENOMIC DNA]</scope>
</reference>
<dbReference type="Proteomes" id="UP000179281">
    <property type="component" value="Unassembled WGS sequence"/>
</dbReference>
<dbReference type="SUPFAM" id="SSF55811">
    <property type="entry name" value="Nudix"/>
    <property type="match status" value="1"/>
</dbReference>
<organism evidence="2 3">
    <name type="scientific">Candidatus Liptonbacteria bacterium RIFCSPLOWO2_12_FULL_60_15</name>
    <dbReference type="NCBI Taxonomy" id="1798653"/>
    <lineage>
        <taxon>Bacteria</taxon>
        <taxon>Candidatus Liptoniibacteriota</taxon>
    </lineage>
</organism>
<dbReference type="STRING" id="1798653.A3G64_00485"/>
<dbReference type="InterPro" id="IPR000086">
    <property type="entry name" value="NUDIX_hydrolase_dom"/>
</dbReference>
<gene>
    <name evidence="2" type="ORF">A3G64_00485</name>
</gene>
<evidence type="ECO:0000313" key="3">
    <source>
        <dbReference type="Proteomes" id="UP000179281"/>
    </source>
</evidence>
<dbReference type="PANTHER" id="PTHR43736">
    <property type="entry name" value="ADP-RIBOSE PYROPHOSPHATASE"/>
    <property type="match status" value="1"/>
</dbReference>
<sequence>MSRVTCDKTGRKTVAVSALAFDSKCESILMVRKRPDKNPEGQCGGWGIPTGGVEATETAVRTLVRETESESGYPVQRVVGLLAEEPKGLLHTLLFYLIEVEDFPQAIKERDEIIEARFIPLSEVLRMPYADRKTPQGVYLSVVNRIQDALGTLASVEPEELEDGSEDAAFKPWLRENQELLRAVVGELTRKGLLVPASA</sequence>
<dbReference type="PANTHER" id="PTHR43736:SF1">
    <property type="entry name" value="DIHYDRONEOPTERIN TRIPHOSPHATE DIPHOSPHATASE"/>
    <property type="match status" value="1"/>
</dbReference>
<protein>
    <recommendedName>
        <fullName evidence="1">Nudix hydrolase domain-containing protein</fullName>
    </recommendedName>
</protein>
<dbReference type="Pfam" id="PF00293">
    <property type="entry name" value="NUDIX"/>
    <property type="match status" value="1"/>
</dbReference>
<evidence type="ECO:0000259" key="1">
    <source>
        <dbReference type="PROSITE" id="PS51462"/>
    </source>
</evidence>
<name>A0A1G2CP00_9BACT</name>
<feature type="domain" description="Nudix hydrolase" evidence="1">
    <location>
        <begin position="11"/>
        <end position="144"/>
    </location>
</feature>
<proteinExistence type="predicted"/>
<dbReference type="AlphaFoldDB" id="A0A1G2CP00"/>
<dbReference type="CDD" id="cd02883">
    <property type="entry name" value="NUDIX_Hydrolase"/>
    <property type="match status" value="1"/>
</dbReference>
<accession>A0A1G2CP00</accession>